<feature type="active site" evidence="5">
    <location>
        <position position="257"/>
    </location>
</feature>
<evidence type="ECO:0000256" key="5">
    <source>
        <dbReference type="PIRSR" id="PIRSR036492-1"/>
    </source>
</evidence>
<keyword evidence="2 4" id="KW-0560">Oxidoreductase</keyword>
<dbReference type="FunFam" id="3.40.309.10:FF:000003">
    <property type="entry name" value="Aldehyde dehydrogenase"/>
    <property type="match status" value="1"/>
</dbReference>
<dbReference type="EMBL" id="JANBPT010000727">
    <property type="protein sequence ID" value="KAJ1913779.1"/>
    <property type="molecule type" value="Genomic_DNA"/>
</dbReference>
<dbReference type="AlphaFoldDB" id="A0A9W7ZQF0"/>
<keyword evidence="9" id="KW-1133">Transmembrane helix</keyword>
<dbReference type="InterPro" id="IPR016163">
    <property type="entry name" value="Ald_DH_C"/>
</dbReference>
<dbReference type="Proteomes" id="UP001150569">
    <property type="component" value="Unassembled WGS sequence"/>
</dbReference>
<dbReference type="InterPro" id="IPR015590">
    <property type="entry name" value="Aldehyde_DH_dom"/>
</dbReference>
<dbReference type="OrthoDB" id="440325at2759"/>
<comment type="caution">
    <text evidence="11">The sequence shown here is derived from an EMBL/GenBank/DDBJ whole genome shotgun (WGS) entry which is preliminary data.</text>
</comment>
<keyword evidence="3" id="KW-0520">NAD</keyword>
<keyword evidence="9" id="KW-0812">Transmembrane</keyword>
<organism evidence="11 12">
    <name type="scientific">Tieghemiomyces parasiticus</name>
    <dbReference type="NCBI Taxonomy" id="78921"/>
    <lineage>
        <taxon>Eukaryota</taxon>
        <taxon>Fungi</taxon>
        <taxon>Fungi incertae sedis</taxon>
        <taxon>Zoopagomycota</taxon>
        <taxon>Kickxellomycotina</taxon>
        <taxon>Dimargaritomycetes</taxon>
        <taxon>Dimargaritales</taxon>
        <taxon>Dimargaritaceae</taxon>
        <taxon>Tieghemiomyces</taxon>
    </lineage>
</organism>
<proteinExistence type="inferred from homology"/>
<dbReference type="GO" id="GO:0004029">
    <property type="term" value="F:aldehyde dehydrogenase (NAD+) activity"/>
    <property type="evidence" value="ECO:0007669"/>
    <property type="project" value="TreeGrafter"/>
</dbReference>
<evidence type="ECO:0000256" key="4">
    <source>
        <dbReference type="PIRNR" id="PIRNR036492"/>
    </source>
</evidence>
<keyword evidence="8" id="KW-0175">Coiled coil</keyword>
<protein>
    <recommendedName>
        <fullName evidence="4">Aldehyde dehydrogenase</fullName>
    </recommendedName>
</protein>
<evidence type="ECO:0000313" key="11">
    <source>
        <dbReference type="EMBL" id="KAJ1913779.1"/>
    </source>
</evidence>
<feature type="active site" evidence="5 6">
    <location>
        <position position="223"/>
    </location>
</feature>
<gene>
    <name evidence="11" type="primary">ALDH3A2_2</name>
    <name evidence="11" type="ORF">IWQ60_009078</name>
</gene>
<feature type="transmembrane region" description="Helical" evidence="9">
    <location>
        <begin position="498"/>
        <end position="515"/>
    </location>
</feature>
<evidence type="ECO:0000256" key="7">
    <source>
        <dbReference type="RuleBase" id="RU003345"/>
    </source>
</evidence>
<dbReference type="InterPro" id="IPR029510">
    <property type="entry name" value="Ald_DH_CS_GLU"/>
</dbReference>
<dbReference type="Pfam" id="PF00171">
    <property type="entry name" value="Aldedh"/>
    <property type="match status" value="1"/>
</dbReference>
<evidence type="ECO:0000313" key="12">
    <source>
        <dbReference type="Proteomes" id="UP001150569"/>
    </source>
</evidence>
<dbReference type="InterPro" id="IPR016161">
    <property type="entry name" value="Ald_DH/histidinol_DH"/>
</dbReference>
<feature type="domain" description="Aldehyde dehydrogenase" evidence="10">
    <location>
        <begin position="7"/>
        <end position="448"/>
    </location>
</feature>
<keyword evidence="12" id="KW-1185">Reference proteome</keyword>
<evidence type="ECO:0000256" key="9">
    <source>
        <dbReference type="SAM" id="Phobius"/>
    </source>
</evidence>
<dbReference type="PANTHER" id="PTHR43570:SF16">
    <property type="entry name" value="ALDEHYDE DEHYDROGENASE TYPE III, ISOFORM Q"/>
    <property type="match status" value="1"/>
</dbReference>
<evidence type="ECO:0000256" key="2">
    <source>
        <dbReference type="ARBA" id="ARBA00023002"/>
    </source>
</evidence>
<dbReference type="GO" id="GO:0005737">
    <property type="term" value="C:cytoplasm"/>
    <property type="evidence" value="ECO:0007669"/>
    <property type="project" value="TreeGrafter"/>
</dbReference>
<accession>A0A9W7ZQF0</accession>
<dbReference type="Gene3D" id="3.40.309.10">
    <property type="entry name" value="Aldehyde Dehydrogenase, Chain A, domain 2"/>
    <property type="match status" value="1"/>
</dbReference>
<evidence type="ECO:0000256" key="1">
    <source>
        <dbReference type="ARBA" id="ARBA00009986"/>
    </source>
</evidence>
<evidence type="ECO:0000256" key="8">
    <source>
        <dbReference type="SAM" id="Coils"/>
    </source>
</evidence>
<dbReference type="InterPro" id="IPR012394">
    <property type="entry name" value="Aldehyde_DH_NAD(P)"/>
</dbReference>
<dbReference type="PIRSF" id="PIRSF036492">
    <property type="entry name" value="ALDH"/>
    <property type="match status" value="1"/>
</dbReference>
<dbReference type="PANTHER" id="PTHR43570">
    <property type="entry name" value="ALDEHYDE DEHYDROGENASE"/>
    <property type="match status" value="1"/>
</dbReference>
<comment type="similarity">
    <text evidence="1 4 7">Belongs to the aldehyde dehydrogenase family.</text>
</comment>
<dbReference type="InterPro" id="IPR016162">
    <property type="entry name" value="Ald_DH_N"/>
</dbReference>
<dbReference type="FunFam" id="3.40.605.10:FF:000004">
    <property type="entry name" value="Aldehyde dehydrogenase"/>
    <property type="match status" value="1"/>
</dbReference>
<keyword evidence="9" id="KW-0472">Membrane</keyword>
<dbReference type="SUPFAM" id="SSF53720">
    <property type="entry name" value="ALDH-like"/>
    <property type="match status" value="1"/>
</dbReference>
<dbReference type="PROSITE" id="PS00687">
    <property type="entry name" value="ALDEHYDE_DEHYDR_GLU"/>
    <property type="match status" value="1"/>
</dbReference>
<reference evidence="11" key="1">
    <citation type="submission" date="2022-07" db="EMBL/GenBank/DDBJ databases">
        <title>Phylogenomic reconstructions and comparative analyses of Kickxellomycotina fungi.</title>
        <authorList>
            <person name="Reynolds N.K."/>
            <person name="Stajich J.E."/>
            <person name="Barry K."/>
            <person name="Grigoriev I.V."/>
            <person name="Crous P."/>
            <person name="Smith M.E."/>
        </authorList>
    </citation>
    <scope>NUCLEOTIDE SEQUENCE</scope>
    <source>
        <strain evidence="11">RSA 861</strain>
    </source>
</reference>
<evidence type="ECO:0000256" key="6">
    <source>
        <dbReference type="PROSITE-ProRule" id="PRU10007"/>
    </source>
</evidence>
<evidence type="ECO:0000259" key="10">
    <source>
        <dbReference type="Pfam" id="PF00171"/>
    </source>
</evidence>
<dbReference type="CDD" id="cd07087">
    <property type="entry name" value="ALDH_F3-13-14_CALDH-like"/>
    <property type="match status" value="1"/>
</dbReference>
<feature type="coiled-coil region" evidence="8">
    <location>
        <begin position="13"/>
        <end position="40"/>
    </location>
</feature>
<evidence type="ECO:0000256" key="3">
    <source>
        <dbReference type="ARBA" id="ARBA00023027"/>
    </source>
</evidence>
<sequence length="516" mass="57459">MPKTELNIPYSTAEEIRTTVEHLRAQAQAQTQRLSLAKRREQLLALYRLTDENREAIDDALRADFGRCYEDNNLCETMAVLRETAMAINRLETWCKPEPIPAELPYKTVEMELRRDPLGLVLIIGPWNYPFRLVLKPLVGALAAGNTVVLKPSELATHTATLIQRLVTKYLDPDVCRVVQGGPSETTQLLEYRFDHIFFTGSPRVGQIVAAAAARYLTTTTLELGGKSPCCVLDDADLPISLRRLYWGKNINAGQTCLAPDYLLCTPAAHDGIIATLRQVQDEFYPDGPRESPAFSRVLNVTQFRRLRALVEDALQTGAEVVVGGGLADWDEADLYIPPTCLTKVDPACRLMQEEIFGPILPIVTVADLDAMITFINDREHPLALYVFSTDRRRADRIIARTSAGSVCVNDTMLPTEGLYIPFGGVGQSGMGNYNGRHTFHTFSHAKPVLRNPLFFLPNLIWSARYPPYGHGAAPWKARVLNFLLAPEKLRGLNRGRSFVAANVAVLAGILAYYFF</sequence>
<name>A0A9W7ZQF0_9FUNG</name>
<dbReference type="Gene3D" id="3.40.605.10">
    <property type="entry name" value="Aldehyde Dehydrogenase, Chain A, domain 1"/>
    <property type="match status" value="1"/>
</dbReference>
<dbReference type="GO" id="GO:0006081">
    <property type="term" value="P:aldehyde metabolic process"/>
    <property type="evidence" value="ECO:0007669"/>
    <property type="project" value="InterPro"/>
</dbReference>